<feature type="transmembrane region" description="Helical" evidence="8">
    <location>
        <begin position="313"/>
        <end position="335"/>
    </location>
</feature>
<feature type="transmembrane region" description="Helical" evidence="8">
    <location>
        <begin position="342"/>
        <end position="360"/>
    </location>
</feature>
<evidence type="ECO:0000256" key="8">
    <source>
        <dbReference type="SAM" id="Phobius"/>
    </source>
</evidence>
<dbReference type="PROSITE" id="PS50850">
    <property type="entry name" value="MFS"/>
    <property type="match status" value="1"/>
</dbReference>
<feature type="domain" description="RRM" evidence="9">
    <location>
        <begin position="770"/>
        <end position="848"/>
    </location>
</feature>
<proteinExistence type="predicted"/>
<feature type="transmembrane region" description="Helical" evidence="8">
    <location>
        <begin position="277"/>
        <end position="301"/>
    </location>
</feature>
<dbReference type="OrthoDB" id="6730379at2759"/>
<feature type="transmembrane region" description="Helical" evidence="8">
    <location>
        <begin position="87"/>
        <end position="108"/>
    </location>
</feature>
<evidence type="ECO:0000256" key="5">
    <source>
        <dbReference type="ARBA" id="ARBA00023136"/>
    </source>
</evidence>
<dbReference type="InterPro" id="IPR020846">
    <property type="entry name" value="MFS_dom"/>
</dbReference>
<evidence type="ECO:0000313" key="12">
    <source>
        <dbReference type="Proteomes" id="UP000053599"/>
    </source>
</evidence>
<evidence type="ECO:0008006" key="13">
    <source>
        <dbReference type="Google" id="ProtNLM"/>
    </source>
</evidence>
<feature type="transmembrane region" description="Helical" evidence="8">
    <location>
        <begin position="436"/>
        <end position="458"/>
    </location>
</feature>
<feature type="transmembrane region" description="Helical" evidence="8">
    <location>
        <begin position="120"/>
        <end position="140"/>
    </location>
</feature>
<dbReference type="Gene3D" id="1.20.1250.20">
    <property type="entry name" value="MFS general substrate transporter like domains"/>
    <property type="match status" value="1"/>
</dbReference>
<feature type="domain" description="Major facilitator superfamily (MFS) profile" evidence="10">
    <location>
        <begin position="37"/>
        <end position="463"/>
    </location>
</feature>
<protein>
    <recommendedName>
        <fullName evidence="13">Major facilitator superfamily (MFS) profile domain-containing protein</fullName>
    </recommendedName>
</protein>
<feature type="compositionally biased region" description="Low complexity" evidence="7">
    <location>
        <begin position="620"/>
        <end position="630"/>
    </location>
</feature>
<feature type="compositionally biased region" description="Low complexity" evidence="7">
    <location>
        <begin position="549"/>
        <end position="558"/>
    </location>
</feature>
<feature type="region of interest" description="Disordered" evidence="7">
    <location>
        <begin position="611"/>
        <end position="664"/>
    </location>
</feature>
<dbReference type="InterPro" id="IPR012677">
    <property type="entry name" value="Nucleotide-bd_a/b_plait_sf"/>
</dbReference>
<evidence type="ECO:0000256" key="1">
    <source>
        <dbReference type="ARBA" id="ARBA00004141"/>
    </source>
</evidence>
<dbReference type="Pfam" id="PF07690">
    <property type="entry name" value="MFS_1"/>
    <property type="match status" value="1"/>
</dbReference>
<accession>A0A0D1YW98</accession>
<dbReference type="SMART" id="SM00360">
    <property type="entry name" value="RRM"/>
    <property type="match status" value="2"/>
</dbReference>
<sequence length="868" mass="96062">MGKLGEKDIAASVVPEEAQPWDKEVERRVVRKIDFMLIPLMWIGYGLVYYDKAILGGATVFGMSTDLKLRVVTDPTSTPVKVSTTRLSWATSLFYFGMLAGVGPLTYLFQRFHLGRTVGIAVIAWGVIAMSTAGVTTYKGLWAQRFFLGVAESIIPTAFLVIISGYYTQAEQTWRQCLWYSATGGWTVLGAIINYGFAHISGGALKKWQYLYLLAGGVTVLYGVVFFFFPNSPAQAWWFNDEEKRVAIERLRMGQLGVRCQKIKWSQFKEALFDVKVYIIAIMMGAAYTVNGAVSGFGPLIVSTFGWSSYDSLLWQMPLGGVCFFGILLVGYLSLKVPNIRLIMLVACCLPVIAGCAMIWKSSWYEHAATPITGYTIIGFFAPVTSLIVSMGMANVAGNTKKSFQAAAIFVFYTVGNIASPFFIVSQTVGQHYPRLWEGIIGCYALVIVLAIVLYFMLRSENQRRNGLEFEEKEAERVAFDDLTDKENKFALRRSASRLLTTRHASFLSSRTYTSFSSPSIRFSQTTSALKSQRRWATTGSEKLPPAPAAAETANATEATDETLPAAETNESLTAQPQDATIADPPAAAETANATEATDEVLPAAETNERFTARAERASSRAAPGAAETANLTEATDEELPAAETNERYSADSSRAPAYRDERPEAEPKKTLYIGNLFFDVTETDVVKEFARFGTVTKCKIVRDSRGLSKGFAYVDFSTQEAADEALKRLNMQLFEGRRVTVQYAARPSTSIDTNNIKRGASEPRNPPSKTLFIGNMSFEMTDRDLSNLFRGIRNVIDVRVAIDRRTGQPRGFAHADFTDVKSAMDAMKSLQEKEIYGRRLRVDYSYSSSNRAPRNNQADQAPPEQDL</sequence>
<keyword evidence="5 8" id="KW-0472">Membrane</keyword>
<dbReference type="PANTHER" id="PTHR43791">
    <property type="entry name" value="PERMEASE-RELATED"/>
    <property type="match status" value="1"/>
</dbReference>
<dbReference type="InterPro" id="IPR036259">
    <property type="entry name" value="MFS_trans_sf"/>
</dbReference>
<dbReference type="Gene3D" id="3.30.70.330">
    <property type="match status" value="2"/>
</dbReference>
<dbReference type="GO" id="GO:0003723">
    <property type="term" value="F:RNA binding"/>
    <property type="evidence" value="ECO:0007669"/>
    <property type="project" value="UniProtKB-UniRule"/>
</dbReference>
<dbReference type="InterPro" id="IPR000504">
    <property type="entry name" value="RRM_dom"/>
</dbReference>
<feature type="region of interest" description="Disordered" evidence="7">
    <location>
        <begin position="587"/>
        <end position="606"/>
    </location>
</feature>
<evidence type="ECO:0000256" key="4">
    <source>
        <dbReference type="ARBA" id="ARBA00022989"/>
    </source>
</evidence>
<evidence type="ECO:0000259" key="9">
    <source>
        <dbReference type="PROSITE" id="PS50102"/>
    </source>
</evidence>
<dbReference type="CDD" id="cd00590">
    <property type="entry name" value="RRM_SF"/>
    <property type="match status" value="1"/>
</dbReference>
<dbReference type="EMBL" id="KN846951">
    <property type="protein sequence ID" value="KIV85834.1"/>
    <property type="molecule type" value="Genomic_DNA"/>
</dbReference>
<dbReference type="SUPFAM" id="SSF103473">
    <property type="entry name" value="MFS general substrate transporter"/>
    <property type="match status" value="1"/>
</dbReference>
<feature type="transmembrane region" description="Helical" evidence="8">
    <location>
        <begin position="210"/>
        <end position="229"/>
    </location>
</feature>
<dbReference type="HOGENOM" id="CLU_015640_0_0_1"/>
<dbReference type="AlphaFoldDB" id="A0A0D1YW98"/>
<dbReference type="PROSITE" id="PS50102">
    <property type="entry name" value="RRM"/>
    <property type="match status" value="2"/>
</dbReference>
<evidence type="ECO:0000313" key="11">
    <source>
        <dbReference type="EMBL" id="KIV85834.1"/>
    </source>
</evidence>
<dbReference type="GO" id="GO:0022857">
    <property type="term" value="F:transmembrane transporter activity"/>
    <property type="evidence" value="ECO:0007669"/>
    <property type="project" value="InterPro"/>
</dbReference>
<feature type="transmembrane region" description="Helical" evidence="8">
    <location>
        <begin position="33"/>
        <end position="50"/>
    </location>
</feature>
<reference evidence="11 12" key="1">
    <citation type="submission" date="2015-01" db="EMBL/GenBank/DDBJ databases">
        <title>The Genome Sequence of Exophiala sideris CBS121828.</title>
        <authorList>
            <consortium name="The Broad Institute Genomics Platform"/>
            <person name="Cuomo C."/>
            <person name="de Hoog S."/>
            <person name="Gorbushina A."/>
            <person name="Stielow B."/>
            <person name="Teixiera M."/>
            <person name="Abouelleil A."/>
            <person name="Chapman S.B."/>
            <person name="Priest M."/>
            <person name="Young S.K."/>
            <person name="Wortman J."/>
            <person name="Nusbaum C."/>
            <person name="Birren B."/>
        </authorList>
    </citation>
    <scope>NUCLEOTIDE SEQUENCE [LARGE SCALE GENOMIC DNA]</scope>
    <source>
        <strain evidence="11 12">CBS 121828</strain>
    </source>
</reference>
<feature type="transmembrane region" description="Helical" evidence="8">
    <location>
        <begin position="372"/>
        <end position="394"/>
    </location>
</feature>
<dbReference type="InterPro" id="IPR035979">
    <property type="entry name" value="RBD_domain_sf"/>
</dbReference>
<dbReference type="InterPro" id="IPR011701">
    <property type="entry name" value="MFS"/>
</dbReference>
<comment type="subcellular location">
    <subcellularLocation>
        <location evidence="1">Membrane</location>
        <topology evidence="1">Multi-pass membrane protein</topology>
    </subcellularLocation>
</comment>
<evidence type="ECO:0000259" key="10">
    <source>
        <dbReference type="PROSITE" id="PS50850"/>
    </source>
</evidence>
<evidence type="ECO:0000256" key="2">
    <source>
        <dbReference type="ARBA" id="ARBA00022448"/>
    </source>
</evidence>
<name>A0A0D1YW98_9EURO</name>
<dbReference type="Pfam" id="PF00076">
    <property type="entry name" value="RRM_1"/>
    <property type="match status" value="2"/>
</dbReference>
<feature type="region of interest" description="Disordered" evidence="7">
    <location>
        <begin position="532"/>
        <end position="561"/>
    </location>
</feature>
<feature type="domain" description="RRM" evidence="9">
    <location>
        <begin position="670"/>
        <end position="747"/>
    </location>
</feature>
<feature type="compositionally biased region" description="Polar residues" evidence="7">
    <location>
        <begin position="532"/>
        <end position="541"/>
    </location>
</feature>
<organism evidence="11 12">
    <name type="scientific">Exophiala sideris</name>
    <dbReference type="NCBI Taxonomy" id="1016849"/>
    <lineage>
        <taxon>Eukaryota</taxon>
        <taxon>Fungi</taxon>
        <taxon>Dikarya</taxon>
        <taxon>Ascomycota</taxon>
        <taxon>Pezizomycotina</taxon>
        <taxon>Eurotiomycetes</taxon>
        <taxon>Chaetothyriomycetidae</taxon>
        <taxon>Chaetothyriales</taxon>
        <taxon>Herpotrichiellaceae</taxon>
        <taxon>Exophiala</taxon>
    </lineage>
</organism>
<keyword evidence="3 8" id="KW-0812">Transmembrane</keyword>
<feature type="transmembrane region" description="Helical" evidence="8">
    <location>
        <begin position="146"/>
        <end position="166"/>
    </location>
</feature>
<dbReference type="SUPFAM" id="SSF54928">
    <property type="entry name" value="RNA-binding domain, RBD"/>
    <property type="match status" value="2"/>
</dbReference>
<keyword evidence="2" id="KW-0813">Transport</keyword>
<feature type="transmembrane region" description="Helical" evidence="8">
    <location>
        <begin position="406"/>
        <end position="424"/>
    </location>
</feature>
<evidence type="ECO:0000256" key="6">
    <source>
        <dbReference type="PROSITE-ProRule" id="PRU00176"/>
    </source>
</evidence>
<gene>
    <name evidence="11" type="ORF">PV11_01489</name>
</gene>
<feature type="compositionally biased region" description="Low complexity" evidence="7">
    <location>
        <begin position="587"/>
        <end position="596"/>
    </location>
</feature>
<dbReference type="GO" id="GO:0016020">
    <property type="term" value="C:membrane"/>
    <property type="evidence" value="ECO:0007669"/>
    <property type="project" value="UniProtKB-SubCell"/>
</dbReference>
<feature type="region of interest" description="Disordered" evidence="7">
    <location>
        <begin position="847"/>
        <end position="868"/>
    </location>
</feature>
<evidence type="ECO:0000256" key="3">
    <source>
        <dbReference type="ARBA" id="ARBA00022692"/>
    </source>
</evidence>
<dbReference type="Proteomes" id="UP000053599">
    <property type="component" value="Unassembled WGS sequence"/>
</dbReference>
<keyword evidence="4 8" id="KW-1133">Transmembrane helix</keyword>
<keyword evidence="6" id="KW-0694">RNA-binding</keyword>
<dbReference type="PANTHER" id="PTHR43791:SF55">
    <property type="entry name" value="TRANSPORTER, PUTATIVE (AFU_ORTHOLOGUE AFUA_6G01820)-RELATED"/>
    <property type="match status" value="1"/>
</dbReference>
<feature type="compositionally biased region" description="Polar residues" evidence="7">
    <location>
        <begin position="847"/>
        <end position="860"/>
    </location>
</feature>
<evidence type="ECO:0000256" key="7">
    <source>
        <dbReference type="SAM" id="MobiDB-lite"/>
    </source>
</evidence>
<feature type="transmembrane region" description="Helical" evidence="8">
    <location>
        <begin position="178"/>
        <end position="198"/>
    </location>
</feature>